<reference evidence="2 3" key="1">
    <citation type="submission" date="2016-06" db="EMBL/GenBank/DDBJ databases">
        <authorList>
            <person name="Kjaerup R.B."/>
            <person name="Dalgaard T.S."/>
            <person name="Juul-Madsen H.R."/>
        </authorList>
    </citation>
    <scope>NUCLEOTIDE SEQUENCE [LARGE SCALE GENOMIC DNA]</scope>
    <source>
        <strain evidence="2 3">373-A1</strain>
    </source>
</reference>
<name>A0A173YHX5_9CLOT</name>
<evidence type="ECO:0008006" key="4">
    <source>
        <dbReference type="Google" id="ProtNLM"/>
    </source>
</evidence>
<keyword evidence="1" id="KW-1133">Transmembrane helix</keyword>
<organism evidence="2 3">
    <name type="scientific">Clostridium paraputrificum</name>
    <dbReference type="NCBI Taxonomy" id="29363"/>
    <lineage>
        <taxon>Bacteria</taxon>
        <taxon>Bacillati</taxon>
        <taxon>Bacillota</taxon>
        <taxon>Clostridia</taxon>
        <taxon>Eubacteriales</taxon>
        <taxon>Clostridiaceae</taxon>
        <taxon>Clostridium</taxon>
    </lineage>
</organism>
<evidence type="ECO:0000256" key="1">
    <source>
        <dbReference type="SAM" id="Phobius"/>
    </source>
</evidence>
<keyword evidence="1" id="KW-0472">Membrane</keyword>
<protein>
    <recommendedName>
        <fullName evidence="4">VCBS repeat-containing protein</fullName>
    </recommendedName>
</protein>
<evidence type="ECO:0000313" key="3">
    <source>
        <dbReference type="Proteomes" id="UP000092714"/>
    </source>
</evidence>
<dbReference type="Proteomes" id="UP000092714">
    <property type="component" value="Unassembled WGS sequence"/>
</dbReference>
<dbReference type="AlphaFoldDB" id="A0A173YHX5"/>
<keyword evidence="1" id="KW-0812">Transmembrane</keyword>
<dbReference type="EMBL" id="MAPZ01000019">
    <property type="protein sequence ID" value="OBY10720.1"/>
    <property type="molecule type" value="Genomic_DNA"/>
</dbReference>
<dbReference type="GeneID" id="42774647"/>
<proteinExistence type="predicted"/>
<keyword evidence="3" id="KW-1185">Reference proteome</keyword>
<dbReference type="RefSeq" id="WP_027096808.1">
    <property type="nucleotide sequence ID" value="NZ_CYZW01000001.1"/>
</dbReference>
<accession>A0A173YHX5</accession>
<dbReference type="OrthoDB" id="1935191at2"/>
<comment type="caution">
    <text evidence="2">The sequence shown here is derived from an EMBL/GenBank/DDBJ whole genome shotgun (WGS) entry which is preliminary data.</text>
</comment>
<gene>
    <name evidence="2" type="ORF">CP373A1_09445</name>
</gene>
<dbReference type="eggNOG" id="ENOG50334KY">
    <property type="taxonomic scope" value="Bacteria"/>
</dbReference>
<sequence>MKVLIIKKKQILIFSFFIILIISTLILLRIPKNETDINVIAPIDYGKATSIDLNGDNIEDTIEIISNDGFDDIKITIGNKNYFLSKLCENNQLGKTKPYWPTKVFIKNLSRSSTPEIIVQASQDKSISYVFKWIDGDFKKVFTSNKNIFGILDSNGNKTPQCYSLNSSSGNSSLDSFMIIDNATINITKDSIKIPDLGNILSLIDLLQKDYELDEVPDIFTENISESELGLLWNLDKEHNQYSFQNAFFYDESIDNEGNITSMKWTLSFEKYIREKDDSSKTETTFYVNTIKSGDNSYKISSIYKK</sequence>
<evidence type="ECO:0000313" key="2">
    <source>
        <dbReference type="EMBL" id="OBY10720.1"/>
    </source>
</evidence>
<feature type="transmembrane region" description="Helical" evidence="1">
    <location>
        <begin position="12"/>
        <end position="30"/>
    </location>
</feature>